<dbReference type="EMBL" id="JABANO010027415">
    <property type="protein sequence ID" value="KAF4716881.1"/>
    <property type="molecule type" value="Genomic_DNA"/>
</dbReference>
<dbReference type="SMART" id="SM00848">
    <property type="entry name" value="Inhibitor_I29"/>
    <property type="match status" value="1"/>
</dbReference>
<dbReference type="SMART" id="SM00645">
    <property type="entry name" value="Pept_C1"/>
    <property type="match status" value="1"/>
</dbReference>
<dbReference type="Proteomes" id="UP000553632">
    <property type="component" value="Unassembled WGS sequence"/>
</dbReference>
<keyword evidence="4" id="KW-0732">Signal</keyword>
<evidence type="ECO:0000313" key="7">
    <source>
        <dbReference type="EMBL" id="KAF4716881.1"/>
    </source>
</evidence>
<dbReference type="OMA" id="IKEEWHT"/>
<dbReference type="InterPro" id="IPR000668">
    <property type="entry name" value="Peptidase_C1A_C"/>
</dbReference>
<organism evidence="7 8">
    <name type="scientific">Perkinsus olseni</name>
    <name type="common">Perkinsus atlanticus</name>
    <dbReference type="NCBI Taxonomy" id="32597"/>
    <lineage>
        <taxon>Eukaryota</taxon>
        <taxon>Sar</taxon>
        <taxon>Alveolata</taxon>
        <taxon>Perkinsozoa</taxon>
        <taxon>Perkinsea</taxon>
        <taxon>Perkinsida</taxon>
        <taxon>Perkinsidae</taxon>
        <taxon>Perkinsus</taxon>
    </lineage>
</organism>
<keyword evidence="2" id="KW-0865">Zymogen</keyword>
<dbReference type="PRINTS" id="PR00705">
    <property type="entry name" value="PAPAIN"/>
</dbReference>
<dbReference type="PANTHER" id="PTHR12411">
    <property type="entry name" value="CYSTEINE PROTEASE FAMILY C1-RELATED"/>
    <property type="match status" value="1"/>
</dbReference>
<name>A0A7J6R995_PEROL</name>
<evidence type="ECO:0000259" key="6">
    <source>
        <dbReference type="SMART" id="SM00848"/>
    </source>
</evidence>
<accession>A0A7J6R995</accession>
<dbReference type="PROSITE" id="PS00139">
    <property type="entry name" value="THIOL_PROTEASE_CYS"/>
    <property type="match status" value="1"/>
</dbReference>
<proteinExistence type="inferred from homology"/>
<dbReference type="Pfam" id="PF00112">
    <property type="entry name" value="Peptidase_C1"/>
    <property type="match status" value="1"/>
</dbReference>
<evidence type="ECO:0000256" key="3">
    <source>
        <dbReference type="ARBA" id="ARBA00023157"/>
    </source>
</evidence>
<dbReference type="GO" id="GO:0006508">
    <property type="term" value="P:proteolysis"/>
    <property type="evidence" value="ECO:0007669"/>
    <property type="project" value="InterPro"/>
</dbReference>
<evidence type="ECO:0000313" key="8">
    <source>
        <dbReference type="Proteomes" id="UP000553632"/>
    </source>
</evidence>
<evidence type="ECO:0000256" key="2">
    <source>
        <dbReference type="ARBA" id="ARBA00023145"/>
    </source>
</evidence>
<comment type="caution">
    <text evidence="7">The sequence shown here is derived from an EMBL/GenBank/DDBJ whole genome shotgun (WGS) entry which is preliminary data.</text>
</comment>
<reference evidence="7 8" key="1">
    <citation type="submission" date="2020-04" db="EMBL/GenBank/DDBJ databases">
        <title>Perkinsus olseni comparative genomics.</title>
        <authorList>
            <person name="Bogema D.R."/>
        </authorList>
    </citation>
    <scope>NUCLEOTIDE SEQUENCE [LARGE SCALE GENOMIC DNA]</scope>
    <source>
        <strain evidence="7 8">ATCC PRA-207</strain>
    </source>
</reference>
<feature type="domain" description="Cathepsin propeptide inhibitor" evidence="6">
    <location>
        <begin position="26"/>
        <end position="84"/>
    </location>
</feature>
<keyword evidence="8" id="KW-1185">Reference proteome</keyword>
<dbReference type="InterPro" id="IPR039417">
    <property type="entry name" value="Peptidase_C1A_papain-like"/>
</dbReference>
<dbReference type="CDD" id="cd02248">
    <property type="entry name" value="Peptidase_C1A"/>
    <property type="match status" value="1"/>
</dbReference>
<feature type="signal peptide" evidence="4">
    <location>
        <begin position="1"/>
        <end position="16"/>
    </location>
</feature>
<comment type="similarity">
    <text evidence="1">Belongs to the peptidase C1 family.</text>
</comment>
<dbReference type="PROSITE" id="PS00639">
    <property type="entry name" value="THIOL_PROTEASE_HIS"/>
    <property type="match status" value="1"/>
</dbReference>
<feature type="domain" description="Peptidase C1A papain C-terminal" evidence="5">
    <location>
        <begin position="115"/>
        <end position="336"/>
    </location>
</feature>
<dbReference type="Gene3D" id="3.90.70.10">
    <property type="entry name" value="Cysteine proteinases"/>
    <property type="match status" value="1"/>
</dbReference>
<evidence type="ECO:0008006" key="9">
    <source>
        <dbReference type="Google" id="ProtNLM"/>
    </source>
</evidence>
<keyword evidence="3" id="KW-1015">Disulfide bond</keyword>
<dbReference type="InterPro" id="IPR013201">
    <property type="entry name" value="Prot_inhib_I29"/>
</dbReference>
<evidence type="ECO:0000256" key="4">
    <source>
        <dbReference type="SAM" id="SignalP"/>
    </source>
</evidence>
<feature type="chain" id="PRO_5029870226" description="Cysteine protease" evidence="4">
    <location>
        <begin position="17"/>
        <end position="338"/>
    </location>
</feature>
<dbReference type="InterPro" id="IPR013128">
    <property type="entry name" value="Peptidase_C1A"/>
</dbReference>
<dbReference type="FunFam" id="3.90.70.10:FF:000332">
    <property type="entry name" value="Cathepsin L1"/>
    <property type="match status" value="1"/>
</dbReference>
<dbReference type="AlphaFoldDB" id="A0A7J6R995"/>
<sequence>MLSCALSLLLVVVADGYRSLRVKEMFEAYKESKSARFGHDFGDDDDNRMTVFEDNLRYIEEENAKGLSYTLKITPFTHLTNAEFKDTMFGRFPESQAPLGTASNPFDFNGSVEDLPKSVNYVTKGWVTEVKNQGWCGSCWAFSTTGALEGLHKNVSGELVSLSEQELIDCSVHYGNWGCMGGWMNASFLYVADHGLESEKDYPYNSSKVPPTHGTLSETLISFASQAHSISYVNVTTKSRPAFLAALAHIGPVSVALNGGSKAFQHYGGGVLDSHCKTELDHGVLAVGYDLSAHKPYYLVKNSWGADWGEEGYIKIAIDDSAEGLCGILMTPSYPIKV</sequence>
<gene>
    <name evidence="7" type="ORF">FOZ63_025954</name>
</gene>
<dbReference type="InterPro" id="IPR025660">
    <property type="entry name" value="Pept_his_AS"/>
</dbReference>
<dbReference type="InterPro" id="IPR000169">
    <property type="entry name" value="Pept_cys_AS"/>
</dbReference>
<dbReference type="Pfam" id="PF08246">
    <property type="entry name" value="Inhibitor_I29"/>
    <property type="match status" value="1"/>
</dbReference>
<evidence type="ECO:0000259" key="5">
    <source>
        <dbReference type="SMART" id="SM00645"/>
    </source>
</evidence>
<dbReference type="GO" id="GO:0008234">
    <property type="term" value="F:cysteine-type peptidase activity"/>
    <property type="evidence" value="ECO:0007669"/>
    <property type="project" value="InterPro"/>
</dbReference>
<evidence type="ECO:0000256" key="1">
    <source>
        <dbReference type="ARBA" id="ARBA00008455"/>
    </source>
</evidence>
<dbReference type="InterPro" id="IPR038765">
    <property type="entry name" value="Papain-like_cys_pep_sf"/>
</dbReference>
<dbReference type="SUPFAM" id="SSF54001">
    <property type="entry name" value="Cysteine proteinases"/>
    <property type="match status" value="1"/>
</dbReference>
<protein>
    <recommendedName>
        <fullName evidence="9">Cysteine protease</fullName>
    </recommendedName>
</protein>